<gene>
    <name evidence="1" type="ORF">AB840_06245</name>
</gene>
<organism evidence="1 2">
    <name type="scientific">Megasphaera cerevisiae DSM 20462</name>
    <dbReference type="NCBI Taxonomy" id="1122219"/>
    <lineage>
        <taxon>Bacteria</taxon>
        <taxon>Bacillati</taxon>
        <taxon>Bacillota</taxon>
        <taxon>Negativicutes</taxon>
        <taxon>Veillonellales</taxon>
        <taxon>Veillonellaceae</taxon>
        <taxon>Megasphaera</taxon>
    </lineage>
</organism>
<dbReference type="OrthoDB" id="1625501at2"/>
<dbReference type="InParanoid" id="A0A0J6WY67"/>
<comment type="caution">
    <text evidence="1">The sequence shown here is derived from an EMBL/GenBank/DDBJ whole genome shotgun (WGS) entry which is preliminary data.</text>
</comment>
<dbReference type="Gene3D" id="6.20.120.50">
    <property type="match status" value="1"/>
</dbReference>
<evidence type="ECO:0000313" key="2">
    <source>
        <dbReference type="Proteomes" id="UP000036503"/>
    </source>
</evidence>
<protein>
    <recommendedName>
        <fullName evidence="3">DUF3006 domain-containing protein</fullName>
    </recommendedName>
</protein>
<dbReference type="RefSeq" id="WP_048513976.1">
    <property type="nucleotide sequence ID" value="NZ_FUXD01000001.1"/>
</dbReference>
<proteinExistence type="predicted"/>
<name>A0A0J6WY67_9FIRM</name>
<accession>A0A0J6WY67</accession>
<dbReference type="STRING" id="39029.BSR42_02490"/>
<dbReference type="Pfam" id="PF11213">
    <property type="entry name" value="DUF3006"/>
    <property type="match status" value="1"/>
</dbReference>
<dbReference type="EMBL" id="LEKT01000015">
    <property type="protein sequence ID" value="KMO86807.1"/>
    <property type="molecule type" value="Genomic_DNA"/>
</dbReference>
<reference evidence="1 2" key="1">
    <citation type="submission" date="2015-06" db="EMBL/GenBank/DDBJ databases">
        <title>Draft genome sequence of beer spoilage bacterium Megasphaera cerevisiae type strain 20462.</title>
        <authorList>
            <person name="Kutumbaka K."/>
            <person name="Pasmowitz J."/>
            <person name="Mategko J."/>
            <person name="Reyes D."/>
            <person name="Friedrich A."/>
            <person name="Han S."/>
            <person name="Martens-Habbena W."/>
            <person name="Neal-McKinney J."/>
            <person name="Janagama H.K."/>
            <person name="Nadala C."/>
            <person name="Samadpour M."/>
        </authorList>
    </citation>
    <scope>NUCLEOTIDE SEQUENCE [LARGE SCALE GENOMIC DNA]</scope>
    <source>
        <strain evidence="1 2">DSM 20462</strain>
    </source>
</reference>
<sequence length="71" mass="8169">MKTLIGSVDRITENTAYIILNDDEHELQFSLDLLPEGVDEGMALTITIQRNKEEEIRLAREIEELRKGLDL</sequence>
<evidence type="ECO:0000313" key="1">
    <source>
        <dbReference type="EMBL" id="KMO86807.1"/>
    </source>
</evidence>
<evidence type="ECO:0008006" key="3">
    <source>
        <dbReference type="Google" id="ProtNLM"/>
    </source>
</evidence>
<dbReference type="PATRIC" id="fig|1122219.3.peg.703"/>
<dbReference type="AlphaFoldDB" id="A0A0J6WY67"/>
<dbReference type="Proteomes" id="UP000036503">
    <property type="component" value="Unassembled WGS sequence"/>
</dbReference>
<dbReference type="InterPro" id="IPR021377">
    <property type="entry name" value="DUF3006"/>
</dbReference>
<keyword evidence="2" id="KW-1185">Reference proteome</keyword>